<reference evidence="2 3" key="1">
    <citation type="submission" date="2020-07" db="EMBL/GenBank/DDBJ databases">
        <title>Draft genome sequence of four isobutane-metabolizing strains capable of cometabolically degrading diverse ether contaminants.</title>
        <authorList>
            <person name="Chen W."/>
            <person name="Faulkner N."/>
            <person name="Smith C."/>
            <person name="Hyman M."/>
        </authorList>
    </citation>
    <scope>NUCLEOTIDE SEQUENCE [LARGE SCALE GENOMIC DNA]</scope>
    <source>
        <strain evidence="2 3">2A</strain>
    </source>
</reference>
<evidence type="ECO:0000313" key="2">
    <source>
        <dbReference type="EMBL" id="QNJ96471.1"/>
    </source>
</evidence>
<proteinExistence type="predicted"/>
<dbReference type="RefSeq" id="WP_187099563.1">
    <property type="nucleotide sequence ID" value="NZ_CP059894.1"/>
</dbReference>
<sequence length="128" mass="14011">MAHAATPDPPTTVDELHASMGGVWLVVTQSSHHEWDLDAMTYQRVPGPTSLSGPFPMDSQRMPITRVARWPRVGSTSLVFYDDPHRPSDYEHFRQSSRIESISRISPTGTGCAAPGSSIGLPGDGWHE</sequence>
<evidence type="ECO:0000313" key="3">
    <source>
        <dbReference type="Proteomes" id="UP000515498"/>
    </source>
</evidence>
<dbReference type="Proteomes" id="UP000515498">
    <property type="component" value="Chromosome"/>
</dbReference>
<dbReference type="EMBL" id="CP059894">
    <property type="protein sequence ID" value="QNJ96471.1"/>
    <property type="molecule type" value="Genomic_DNA"/>
</dbReference>
<organism evidence="2 3">
    <name type="scientific">Mycolicibacterium fluoranthenivorans</name>
    <dbReference type="NCBI Taxonomy" id="258505"/>
    <lineage>
        <taxon>Bacteria</taxon>
        <taxon>Bacillati</taxon>
        <taxon>Actinomycetota</taxon>
        <taxon>Actinomycetes</taxon>
        <taxon>Mycobacteriales</taxon>
        <taxon>Mycobacteriaceae</taxon>
        <taxon>Mycolicibacterium</taxon>
    </lineage>
</organism>
<protein>
    <submittedName>
        <fullName evidence="2">Uncharacterized protein</fullName>
    </submittedName>
</protein>
<name>A0A7G8PQ55_9MYCO</name>
<evidence type="ECO:0000256" key="1">
    <source>
        <dbReference type="SAM" id="MobiDB-lite"/>
    </source>
</evidence>
<accession>A0A7G8PQ55</accession>
<gene>
    <name evidence="2" type="ORF">HZU40_11790</name>
</gene>
<feature type="region of interest" description="Disordered" evidence="1">
    <location>
        <begin position="104"/>
        <end position="128"/>
    </location>
</feature>
<dbReference type="KEGG" id="mflu:HZU40_11790"/>
<dbReference type="AlphaFoldDB" id="A0A7G8PQ55"/>